<dbReference type="AlphaFoldDB" id="A0A2N0P9A6"/>
<evidence type="ECO:0000256" key="1">
    <source>
        <dbReference type="SAM" id="MobiDB-lite"/>
    </source>
</evidence>
<name>A0A2N0P9A6_9GLOM</name>
<dbReference type="EMBL" id="LLXJ01001190">
    <property type="protein sequence ID" value="PKC03418.1"/>
    <property type="molecule type" value="Genomic_DNA"/>
</dbReference>
<dbReference type="VEuPathDB" id="FungiDB:FUN_019092"/>
<evidence type="ECO:0000313" key="2">
    <source>
        <dbReference type="EMBL" id="PKC03418.1"/>
    </source>
</evidence>
<dbReference type="PANTHER" id="PTHR46954:SF1">
    <property type="entry name" value="C2H2-TYPE DOMAIN-CONTAINING PROTEIN"/>
    <property type="match status" value="1"/>
</dbReference>
<feature type="region of interest" description="Disordered" evidence="1">
    <location>
        <begin position="24"/>
        <end position="43"/>
    </location>
</feature>
<dbReference type="VEuPathDB" id="FungiDB:FUN_019992"/>
<evidence type="ECO:0000313" key="3">
    <source>
        <dbReference type="Proteomes" id="UP000232722"/>
    </source>
</evidence>
<dbReference type="VEuPathDB" id="FungiDB:RhiirA1_447281"/>
<feature type="compositionally biased region" description="Low complexity" evidence="1">
    <location>
        <begin position="29"/>
        <end position="42"/>
    </location>
</feature>
<comment type="caution">
    <text evidence="2">The sequence shown here is derived from an EMBL/GenBank/DDBJ whole genome shotgun (WGS) entry which is preliminary data.</text>
</comment>
<gene>
    <name evidence="2" type="ORF">RhiirA5_380188</name>
</gene>
<dbReference type="PANTHER" id="PTHR46954">
    <property type="entry name" value="C2H2-TYPE DOMAIN-CONTAINING PROTEIN"/>
    <property type="match status" value="1"/>
</dbReference>
<proteinExistence type="predicted"/>
<dbReference type="Proteomes" id="UP000232722">
    <property type="component" value="Unassembled WGS sequence"/>
</dbReference>
<sequence>MTQYLIHEYLTIPVPIQGFLQTFHSRPGSSQSSESTKSQVSQKPIEETIIADVNPPPNAAAQKKAAEIINATNMKLAELQQIYNFTSDYEIWCNLMERMTNLKEILCTVRTHHHPANIAVASISRDEKNEHPDEHYCLASVKGAKQFAALFPTHSVIISQDDKAKDPLGIPATHAPGQSAYNPVERSMSTLSQKLASITLPINKFGFHLNSQGQVVDSELAMKNFRYAENHTKMCTYSLDIKKCENRSCCLPNRHEEAAILLAENNGFFPPVTKGKDGYFLNPFHILEYCDKLKIPGYDAHCSSISSSTYSRLCCSECNVYFPTLSIVAQHKKN</sequence>
<reference evidence="2 3" key="1">
    <citation type="submission" date="2016-04" db="EMBL/GenBank/DDBJ databases">
        <title>Genome analyses suggest a sexual origin of heterokaryosis in a supposedly ancient asexual fungus.</title>
        <authorList>
            <person name="Ropars J."/>
            <person name="Sedzielewska K."/>
            <person name="Noel J."/>
            <person name="Charron P."/>
            <person name="Farinelli L."/>
            <person name="Marton T."/>
            <person name="Kruger M."/>
            <person name="Pelin A."/>
            <person name="Brachmann A."/>
            <person name="Corradi N."/>
        </authorList>
    </citation>
    <scope>NUCLEOTIDE SEQUENCE [LARGE SCALE GENOMIC DNA]</scope>
    <source>
        <strain evidence="2 3">A5</strain>
    </source>
</reference>
<organism evidence="2 3">
    <name type="scientific">Rhizophagus irregularis</name>
    <dbReference type="NCBI Taxonomy" id="588596"/>
    <lineage>
        <taxon>Eukaryota</taxon>
        <taxon>Fungi</taxon>
        <taxon>Fungi incertae sedis</taxon>
        <taxon>Mucoromycota</taxon>
        <taxon>Glomeromycotina</taxon>
        <taxon>Glomeromycetes</taxon>
        <taxon>Glomerales</taxon>
        <taxon>Glomeraceae</taxon>
        <taxon>Rhizophagus</taxon>
    </lineage>
</organism>
<reference evidence="2 3" key="2">
    <citation type="submission" date="2017-09" db="EMBL/GenBank/DDBJ databases">
        <title>Extensive intraspecific genome diversity in a model arbuscular mycorrhizal fungus.</title>
        <authorList>
            <person name="Chen E.C."/>
            <person name="Morin E."/>
            <person name="Beaudet D."/>
            <person name="Noel J."/>
            <person name="Ndikumana S."/>
            <person name="Charron P."/>
            <person name="St-Onge C."/>
            <person name="Giorgi J."/>
            <person name="Grigoriev I.V."/>
            <person name="Roux C."/>
            <person name="Martin F.M."/>
            <person name="Corradi N."/>
        </authorList>
    </citation>
    <scope>NUCLEOTIDE SEQUENCE [LARGE SCALE GENOMIC DNA]</scope>
    <source>
        <strain evidence="2 3">A5</strain>
    </source>
</reference>
<evidence type="ECO:0008006" key="4">
    <source>
        <dbReference type="Google" id="ProtNLM"/>
    </source>
</evidence>
<accession>A0A2N0P9A6</accession>
<protein>
    <recommendedName>
        <fullName evidence="4">C2H2-type domain-containing protein</fullName>
    </recommendedName>
</protein>